<dbReference type="AlphaFoldDB" id="A0A7U9DM01"/>
<sequence length="73" mass="7286">MCRIRYVLELDRTVAGGDRTGAAGLDGGLPVRRGEGVRRGATACPGAAGGAVETAREDALTCGDASILLTAAV</sequence>
<dbReference type="Proteomes" id="UP000014062">
    <property type="component" value="Chromosome"/>
</dbReference>
<evidence type="ECO:0000313" key="1">
    <source>
        <dbReference type="EMBL" id="EOY45585.1"/>
    </source>
</evidence>
<accession>A0A7U9DM01</accession>
<dbReference type="EMBL" id="CM001889">
    <property type="protein sequence ID" value="EOY45585.1"/>
    <property type="molecule type" value="Genomic_DNA"/>
</dbReference>
<proteinExistence type="predicted"/>
<name>A0A7U9DM01_STRLI</name>
<gene>
    <name evidence="1" type="ORF">SLI_0866</name>
</gene>
<evidence type="ECO:0000313" key="2">
    <source>
        <dbReference type="Proteomes" id="UP000014062"/>
    </source>
</evidence>
<reference evidence="2" key="1">
    <citation type="journal article" date="2013" name="Genome Biol. Evol.">
        <title>The genome sequence of Streptomyces lividans 66 reveals a novel tRNA-dependent peptide biosynthetic system within a metal-related genomic island.</title>
        <authorList>
            <person name="Cruz-Morales P."/>
            <person name="Vijgenboom E."/>
            <person name="Iruegas-Bocardo F."/>
            <person name="Girard G."/>
            <person name="Yanez-Guerra L.A."/>
            <person name="Ramos-Aboites H.E."/>
            <person name="Pernodet J.L."/>
            <person name="Anne J."/>
            <person name="van Wezel G.P."/>
            <person name="Barona-Gomez F."/>
        </authorList>
    </citation>
    <scope>NUCLEOTIDE SEQUENCE [LARGE SCALE GENOMIC DNA]</scope>
    <source>
        <strain evidence="2">1326</strain>
    </source>
</reference>
<protein>
    <submittedName>
        <fullName evidence="1">Uncharacterized protein</fullName>
    </submittedName>
</protein>
<organism evidence="1 2">
    <name type="scientific">Streptomyces lividans 1326</name>
    <dbReference type="NCBI Taxonomy" id="1200984"/>
    <lineage>
        <taxon>Bacteria</taxon>
        <taxon>Bacillati</taxon>
        <taxon>Actinomycetota</taxon>
        <taxon>Actinomycetes</taxon>
        <taxon>Kitasatosporales</taxon>
        <taxon>Streptomycetaceae</taxon>
        <taxon>Streptomyces</taxon>
    </lineage>
</organism>